<dbReference type="InterPro" id="IPR008254">
    <property type="entry name" value="Flavodoxin/NO_synth"/>
</dbReference>
<dbReference type="InterPro" id="IPR001279">
    <property type="entry name" value="Metallo-B-lactamas"/>
</dbReference>
<dbReference type="Gene3D" id="3.60.15.10">
    <property type="entry name" value="Ribonuclease Z/Hydroxyacylglutathione hydrolase-like"/>
    <property type="match status" value="1"/>
</dbReference>
<evidence type="ECO:0000313" key="3">
    <source>
        <dbReference type="EMBL" id="CAI9918711.1"/>
    </source>
</evidence>
<evidence type="ECO:0000256" key="1">
    <source>
        <dbReference type="SAM" id="MobiDB-lite"/>
    </source>
</evidence>
<dbReference type="SUPFAM" id="SSF52218">
    <property type="entry name" value="Flavoproteins"/>
    <property type="match status" value="1"/>
</dbReference>
<dbReference type="PANTHER" id="PTHR43717">
    <property type="entry name" value="ANAEROBIC NITRIC OXIDE REDUCTASE FLAVORUBREDOXIN"/>
    <property type="match status" value="1"/>
</dbReference>
<dbReference type="GO" id="GO:0016491">
    <property type="term" value="F:oxidoreductase activity"/>
    <property type="evidence" value="ECO:0007669"/>
    <property type="project" value="InterPro"/>
</dbReference>
<evidence type="ECO:0000313" key="5">
    <source>
        <dbReference type="Proteomes" id="UP001642409"/>
    </source>
</evidence>
<dbReference type="GO" id="GO:0009055">
    <property type="term" value="F:electron transfer activity"/>
    <property type="evidence" value="ECO:0007669"/>
    <property type="project" value="InterPro"/>
</dbReference>
<reference evidence="4 5" key="2">
    <citation type="submission" date="2024-07" db="EMBL/GenBank/DDBJ databases">
        <authorList>
            <person name="Akdeniz Z."/>
        </authorList>
    </citation>
    <scope>NUCLEOTIDE SEQUENCE [LARGE SCALE GENOMIC DNA]</scope>
</reference>
<gene>
    <name evidence="4" type="ORF">HINF_LOCUS50788</name>
    <name evidence="3" type="ORF">HINF_LOCUS6356</name>
</gene>
<dbReference type="InterPro" id="IPR029039">
    <property type="entry name" value="Flavoprotein-like_sf"/>
</dbReference>
<dbReference type="SUPFAM" id="SSF56281">
    <property type="entry name" value="Metallo-hydrolase/oxidoreductase"/>
    <property type="match status" value="1"/>
</dbReference>
<dbReference type="Pfam" id="PF19583">
    <property type="entry name" value="ODP"/>
    <property type="match status" value="1"/>
</dbReference>
<dbReference type="InterPro" id="IPR016440">
    <property type="entry name" value="Rubredoxin-O_OxRdtase"/>
</dbReference>
<evidence type="ECO:0000313" key="4">
    <source>
        <dbReference type="EMBL" id="CAL6063262.1"/>
    </source>
</evidence>
<dbReference type="CDD" id="cd07709">
    <property type="entry name" value="flavodiiron_proteins_MBL-fold"/>
    <property type="match status" value="1"/>
</dbReference>
<feature type="domain" description="Flavodoxin-like" evidence="2">
    <location>
        <begin position="307"/>
        <end position="447"/>
    </location>
</feature>
<dbReference type="PIRSF" id="PIRSF005243">
    <property type="entry name" value="ROO"/>
    <property type="match status" value="1"/>
</dbReference>
<accession>A0AA86NG68</accession>
<protein>
    <submittedName>
        <fullName evidence="3">A-type flavoprotein 2</fullName>
    </submittedName>
    <submittedName>
        <fullName evidence="4">A-type_flavoprotein 2</fullName>
    </submittedName>
</protein>
<reference evidence="3" key="1">
    <citation type="submission" date="2023-06" db="EMBL/GenBank/DDBJ databases">
        <authorList>
            <person name="Kurt Z."/>
        </authorList>
    </citation>
    <scope>NUCLEOTIDE SEQUENCE</scope>
</reference>
<keyword evidence="5" id="KW-1185">Reference proteome</keyword>
<dbReference type="PANTHER" id="PTHR43717:SF1">
    <property type="entry name" value="ANAEROBIC NITRIC OXIDE REDUCTASE FLAVORUBREDOXIN"/>
    <property type="match status" value="1"/>
</dbReference>
<dbReference type="Pfam" id="PF00258">
    <property type="entry name" value="Flavodoxin_1"/>
    <property type="match status" value="1"/>
</dbReference>
<feature type="region of interest" description="Disordered" evidence="1">
    <location>
        <begin position="1"/>
        <end position="32"/>
    </location>
</feature>
<feature type="compositionally biased region" description="Low complexity" evidence="1">
    <location>
        <begin position="20"/>
        <end position="32"/>
    </location>
</feature>
<organism evidence="3">
    <name type="scientific">Hexamita inflata</name>
    <dbReference type="NCBI Taxonomy" id="28002"/>
    <lineage>
        <taxon>Eukaryota</taxon>
        <taxon>Metamonada</taxon>
        <taxon>Diplomonadida</taxon>
        <taxon>Hexamitidae</taxon>
        <taxon>Hexamitinae</taxon>
        <taxon>Hexamita</taxon>
    </lineage>
</organism>
<dbReference type="InterPro" id="IPR036866">
    <property type="entry name" value="RibonucZ/Hydroxyglut_hydro"/>
</dbReference>
<dbReference type="PROSITE" id="PS50902">
    <property type="entry name" value="FLAVODOXIN_LIKE"/>
    <property type="match status" value="1"/>
</dbReference>
<dbReference type="Proteomes" id="UP001642409">
    <property type="component" value="Unassembled WGS sequence"/>
</dbReference>
<sequence>MGSSTSIPKASKNETVCAEQDTQTDNTKQQTQNKINIEQEKVNNEPKLIIPPKSVKMEMLPDIFWVGVNDWALRVFHGYHTEKGSSYNSYLIMDEKPTLIDTVKYPFTDEHFETIQSVISFDKIEYIVMNHSEPDHSSALPALYAKTPQATIVTNAKCKENLEKLYPHLVALNPKWLVVDNKSTLCIGKRTLTFVPVPMIHWPCNMYTYSKFENTLFSNDVFGQHHASVERWADQLPLEQVMQLMMSYNANVLGHLPAMLKNMLNNISKLEIQYVLTAHGLGWRGQPVTNLFDEYNRFSTLQYRKKVTIFYDTMYGSTTKAVMSMAEGIRSTGSIAQIIDLNEYNITELALHVYDSACFAIGAPTQNNTMMPLIEQAINYCRGLKLLAGKSCYLFGAYCWSGAQCCTDLTEAVKRCGANIEDTMHQWKLQVTEENLSKLHEYGVKLGQKAQEVGK</sequence>
<dbReference type="EMBL" id="CATOUU010000166">
    <property type="protein sequence ID" value="CAI9918711.1"/>
    <property type="molecule type" value="Genomic_DNA"/>
</dbReference>
<dbReference type="InterPro" id="IPR045761">
    <property type="entry name" value="ODP_dom"/>
</dbReference>
<proteinExistence type="predicted"/>
<dbReference type="GO" id="GO:0046872">
    <property type="term" value="F:metal ion binding"/>
    <property type="evidence" value="ECO:0007669"/>
    <property type="project" value="InterPro"/>
</dbReference>
<dbReference type="GO" id="GO:0010181">
    <property type="term" value="F:FMN binding"/>
    <property type="evidence" value="ECO:0007669"/>
    <property type="project" value="InterPro"/>
</dbReference>
<dbReference type="SMART" id="SM00849">
    <property type="entry name" value="Lactamase_B"/>
    <property type="match status" value="1"/>
</dbReference>
<comment type="caution">
    <text evidence="3">The sequence shown here is derived from an EMBL/GenBank/DDBJ whole genome shotgun (WGS) entry which is preliminary data.</text>
</comment>
<dbReference type="AlphaFoldDB" id="A0AA86NG68"/>
<dbReference type="Gene3D" id="3.40.50.360">
    <property type="match status" value="1"/>
</dbReference>
<evidence type="ECO:0000259" key="2">
    <source>
        <dbReference type="PROSITE" id="PS50902"/>
    </source>
</evidence>
<name>A0AA86NG68_9EUKA</name>
<dbReference type="EMBL" id="CAXDID020000245">
    <property type="protein sequence ID" value="CAL6063262.1"/>
    <property type="molecule type" value="Genomic_DNA"/>
</dbReference>